<dbReference type="GO" id="GO:0005829">
    <property type="term" value="C:cytosol"/>
    <property type="evidence" value="ECO:0007669"/>
    <property type="project" value="TreeGrafter"/>
</dbReference>
<reference evidence="3" key="1">
    <citation type="submission" date="2020-05" db="EMBL/GenBank/DDBJ databases">
        <authorList>
            <person name="Chiriac C."/>
            <person name="Salcher M."/>
            <person name="Ghai R."/>
            <person name="Kavagutti S V."/>
        </authorList>
    </citation>
    <scope>NUCLEOTIDE SEQUENCE</scope>
</reference>
<sequence>MTGSIGDPGPQMGGAMGTLAMTNDEREQFLAGLHVGVLGIERSDGPPLTVPIWYTYEPGGELWFLTSPDSVKGRLLRRSMRFSLCAQTESPPYRYVSVEGAATFSPADTELHARPMAHRYLGVKGGDRYVESGAGDDDGESIRVSMVPERWFSVDYSKI</sequence>
<dbReference type="AlphaFoldDB" id="A0A6J6DLW7"/>
<keyword evidence="1" id="KW-0560">Oxidoreductase</keyword>
<accession>A0A6J6DLW7</accession>
<dbReference type="PANTHER" id="PTHR35176">
    <property type="entry name" value="HEME OXYGENASE HI_0854-RELATED"/>
    <property type="match status" value="1"/>
</dbReference>
<name>A0A6J6DLW7_9ZZZZ</name>
<organism evidence="3">
    <name type="scientific">freshwater metagenome</name>
    <dbReference type="NCBI Taxonomy" id="449393"/>
    <lineage>
        <taxon>unclassified sequences</taxon>
        <taxon>metagenomes</taxon>
        <taxon>ecological metagenomes</taxon>
    </lineage>
</organism>
<dbReference type="InterPro" id="IPR052019">
    <property type="entry name" value="F420H2_bilvrd_red/Heme_oxyg"/>
</dbReference>
<feature type="domain" description="Pyridoxamine 5'-phosphate oxidase N-terminal" evidence="2">
    <location>
        <begin position="24"/>
        <end position="131"/>
    </location>
</feature>
<proteinExistence type="predicted"/>
<dbReference type="EMBL" id="CAEZSR010000073">
    <property type="protein sequence ID" value="CAB4565092.1"/>
    <property type="molecule type" value="Genomic_DNA"/>
</dbReference>
<evidence type="ECO:0000313" key="3">
    <source>
        <dbReference type="EMBL" id="CAB4565092.1"/>
    </source>
</evidence>
<evidence type="ECO:0000259" key="2">
    <source>
        <dbReference type="Pfam" id="PF01243"/>
    </source>
</evidence>
<dbReference type="InterPro" id="IPR012349">
    <property type="entry name" value="Split_barrel_FMN-bd"/>
</dbReference>
<dbReference type="Pfam" id="PF01243">
    <property type="entry name" value="PNPOx_N"/>
    <property type="match status" value="1"/>
</dbReference>
<evidence type="ECO:0000256" key="1">
    <source>
        <dbReference type="ARBA" id="ARBA00023002"/>
    </source>
</evidence>
<dbReference type="PANTHER" id="PTHR35176:SF6">
    <property type="entry name" value="HEME OXYGENASE HI_0854-RELATED"/>
    <property type="match status" value="1"/>
</dbReference>
<dbReference type="Gene3D" id="2.30.110.10">
    <property type="entry name" value="Electron Transport, Fmn-binding Protein, Chain A"/>
    <property type="match status" value="1"/>
</dbReference>
<dbReference type="InterPro" id="IPR011576">
    <property type="entry name" value="Pyridox_Oxase_N"/>
</dbReference>
<dbReference type="GO" id="GO:0070967">
    <property type="term" value="F:coenzyme F420 binding"/>
    <property type="evidence" value="ECO:0007669"/>
    <property type="project" value="TreeGrafter"/>
</dbReference>
<protein>
    <submittedName>
        <fullName evidence="3">Unannotated protein</fullName>
    </submittedName>
</protein>
<dbReference type="GO" id="GO:0016627">
    <property type="term" value="F:oxidoreductase activity, acting on the CH-CH group of donors"/>
    <property type="evidence" value="ECO:0007669"/>
    <property type="project" value="TreeGrafter"/>
</dbReference>
<gene>
    <name evidence="3" type="ORF">UFOPK1493_02035</name>
</gene>
<dbReference type="SUPFAM" id="SSF50475">
    <property type="entry name" value="FMN-binding split barrel"/>
    <property type="match status" value="1"/>
</dbReference>